<organism evidence="2 3">
    <name type="scientific">Microcella alkalica</name>
    <dbReference type="NCBI Taxonomy" id="355930"/>
    <lineage>
        <taxon>Bacteria</taxon>
        <taxon>Bacillati</taxon>
        <taxon>Actinomycetota</taxon>
        <taxon>Actinomycetes</taxon>
        <taxon>Micrococcales</taxon>
        <taxon>Microbacteriaceae</taxon>
        <taxon>Microcella</taxon>
    </lineage>
</organism>
<dbReference type="InterPro" id="IPR050229">
    <property type="entry name" value="GlpE_sulfurtransferase"/>
</dbReference>
<evidence type="ECO:0000313" key="3">
    <source>
        <dbReference type="Proteomes" id="UP000585905"/>
    </source>
</evidence>
<dbReference type="Pfam" id="PF00581">
    <property type="entry name" value="Rhodanese"/>
    <property type="match status" value="1"/>
</dbReference>
<proteinExistence type="predicted"/>
<dbReference type="EMBL" id="JACGWX010000005">
    <property type="protein sequence ID" value="MBA8848360.1"/>
    <property type="molecule type" value="Genomic_DNA"/>
</dbReference>
<feature type="domain" description="Rhodanese" evidence="1">
    <location>
        <begin position="38"/>
        <end position="127"/>
    </location>
</feature>
<dbReference type="SMART" id="SM00450">
    <property type="entry name" value="RHOD"/>
    <property type="match status" value="1"/>
</dbReference>
<sequence length="151" mass="15863">MIDSALGLFADPAATAAHYAARLAFETDASDVAAALESGERFHFVDVRGQVAWDQGHAVGARHLPRQELVVRIGELEAGIPVVVYCWGPGCNGAAKAARDLAGFGVAVKEMLGGFEYWAREGYPVEGSSGPIHRAVDPLTAPVEPAISCDC</sequence>
<comment type="caution">
    <text evidence="2">The sequence shown here is derived from an EMBL/GenBank/DDBJ whole genome shotgun (WGS) entry which is preliminary data.</text>
</comment>
<name>A0A839E9B5_9MICO</name>
<gene>
    <name evidence="2" type="ORF">FHX53_001964</name>
</gene>
<keyword evidence="3" id="KW-1185">Reference proteome</keyword>
<dbReference type="AlphaFoldDB" id="A0A839E9B5"/>
<evidence type="ECO:0000259" key="1">
    <source>
        <dbReference type="PROSITE" id="PS50206"/>
    </source>
</evidence>
<dbReference type="PANTHER" id="PTHR43031">
    <property type="entry name" value="FAD-DEPENDENT OXIDOREDUCTASE"/>
    <property type="match status" value="1"/>
</dbReference>
<accession>A0A839E9B5</accession>
<evidence type="ECO:0000313" key="2">
    <source>
        <dbReference type="EMBL" id="MBA8848360.1"/>
    </source>
</evidence>
<dbReference type="InterPro" id="IPR036873">
    <property type="entry name" value="Rhodanese-like_dom_sf"/>
</dbReference>
<protein>
    <submittedName>
        <fullName evidence="2">Rhodanese-related sulfurtransferase</fullName>
    </submittedName>
</protein>
<dbReference type="PROSITE" id="PS50206">
    <property type="entry name" value="RHODANESE_3"/>
    <property type="match status" value="1"/>
</dbReference>
<keyword evidence="2" id="KW-0808">Transferase</keyword>
<dbReference type="SUPFAM" id="SSF52821">
    <property type="entry name" value="Rhodanese/Cell cycle control phosphatase"/>
    <property type="match status" value="1"/>
</dbReference>
<dbReference type="RefSeq" id="WP_182491166.1">
    <property type="nucleotide sequence ID" value="NZ_BAAAOV010000019.1"/>
</dbReference>
<dbReference type="PANTHER" id="PTHR43031:SF1">
    <property type="entry name" value="PYRIDINE NUCLEOTIDE-DISULPHIDE OXIDOREDUCTASE"/>
    <property type="match status" value="1"/>
</dbReference>
<dbReference type="GO" id="GO:0016740">
    <property type="term" value="F:transferase activity"/>
    <property type="evidence" value="ECO:0007669"/>
    <property type="project" value="UniProtKB-KW"/>
</dbReference>
<dbReference type="Gene3D" id="3.40.250.10">
    <property type="entry name" value="Rhodanese-like domain"/>
    <property type="match status" value="1"/>
</dbReference>
<dbReference type="Proteomes" id="UP000585905">
    <property type="component" value="Unassembled WGS sequence"/>
</dbReference>
<dbReference type="InterPro" id="IPR001763">
    <property type="entry name" value="Rhodanese-like_dom"/>
</dbReference>
<reference evidence="2 3" key="1">
    <citation type="submission" date="2020-07" db="EMBL/GenBank/DDBJ databases">
        <title>Sequencing the genomes of 1000 actinobacteria strains.</title>
        <authorList>
            <person name="Klenk H.-P."/>
        </authorList>
    </citation>
    <scope>NUCLEOTIDE SEQUENCE [LARGE SCALE GENOMIC DNA]</scope>
    <source>
        <strain evidence="2 3">DSM 19663</strain>
    </source>
</reference>